<dbReference type="InterPro" id="IPR023393">
    <property type="entry name" value="START-like_dom_sf"/>
</dbReference>
<feature type="domain" description="AraC effector-binding" evidence="1">
    <location>
        <begin position="157"/>
        <end position="306"/>
    </location>
</feature>
<dbReference type="SUPFAM" id="SSF55961">
    <property type="entry name" value="Bet v1-like"/>
    <property type="match status" value="1"/>
</dbReference>
<reference evidence="2 3" key="1">
    <citation type="submission" date="2019-08" db="EMBL/GenBank/DDBJ databases">
        <title>Seonamhaeicola sediminis sp. nov., isolated from marine sediment.</title>
        <authorList>
            <person name="Cao W.R."/>
        </authorList>
    </citation>
    <scope>NUCLEOTIDE SEQUENCE [LARGE SCALE GENOMIC DNA]</scope>
    <source>
        <strain evidence="2 3">B011</strain>
    </source>
</reference>
<dbReference type="InterPro" id="IPR019587">
    <property type="entry name" value="Polyketide_cyclase/dehydratase"/>
</dbReference>
<dbReference type="Proteomes" id="UP000323930">
    <property type="component" value="Unassembled WGS sequence"/>
</dbReference>
<dbReference type="Pfam" id="PF06445">
    <property type="entry name" value="GyrI-like"/>
    <property type="match status" value="1"/>
</dbReference>
<dbReference type="SUPFAM" id="SSF55136">
    <property type="entry name" value="Probable bacterial effector-binding domain"/>
    <property type="match status" value="1"/>
</dbReference>
<gene>
    <name evidence="2" type="ORF">FUA24_21225</name>
</gene>
<dbReference type="Pfam" id="PF10604">
    <property type="entry name" value="Polyketide_cyc2"/>
    <property type="match status" value="1"/>
</dbReference>
<proteinExistence type="predicted"/>
<dbReference type="InterPro" id="IPR029442">
    <property type="entry name" value="GyrI-like"/>
</dbReference>
<dbReference type="RefSeq" id="WP_148545089.1">
    <property type="nucleotide sequence ID" value="NZ_VSDQ01000729.1"/>
</dbReference>
<dbReference type="SMART" id="SM00871">
    <property type="entry name" value="AraC_E_bind"/>
    <property type="match status" value="1"/>
</dbReference>
<dbReference type="EMBL" id="VSDQ01000729">
    <property type="protein sequence ID" value="TYA69819.1"/>
    <property type="molecule type" value="Genomic_DNA"/>
</dbReference>
<comment type="caution">
    <text evidence="2">The sequence shown here is derived from an EMBL/GenBank/DDBJ whole genome shotgun (WGS) entry which is preliminary data.</text>
</comment>
<dbReference type="InterPro" id="IPR011256">
    <property type="entry name" value="Reg_factor_effector_dom_sf"/>
</dbReference>
<evidence type="ECO:0000313" key="2">
    <source>
        <dbReference type="EMBL" id="TYA69819.1"/>
    </source>
</evidence>
<dbReference type="Gene3D" id="3.30.530.20">
    <property type="match status" value="1"/>
</dbReference>
<dbReference type="OrthoDB" id="9807923at2"/>
<name>A0A5D0HHS3_9FLAO</name>
<evidence type="ECO:0000259" key="1">
    <source>
        <dbReference type="SMART" id="SM00871"/>
    </source>
</evidence>
<dbReference type="InterPro" id="IPR010499">
    <property type="entry name" value="AraC_E-bd"/>
</dbReference>
<evidence type="ECO:0000313" key="3">
    <source>
        <dbReference type="Proteomes" id="UP000323930"/>
    </source>
</evidence>
<dbReference type="CDD" id="cd07818">
    <property type="entry name" value="SRPBCC_1"/>
    <property type="match status" value="1"/>
</dbReference>
<dbReference type="AlphaFoldDB" id="A0A5D0HHS3"/>
<sequence length="306" mass="35067">MPKTFVSRSIVINTPKEKIKDLVSDLHNWRPWSPWLVCEPEAVVNVQEDGKFYTWEGKRVGSGELKVVSESENLINYDLTFLKPWKSHAKVEFKFSEVDGGIKTEWTMHSSLPFFMFWMKKQMEAWIGMDYERGLKMLKEYVETGKINSKLEFVGQHDFEGCDFIGIKRTTLFKDIGEAMESDFTALGEFIATNNIEPSGLLFSQYHKFDLVSGKVIYTAGIPVSSIPANLGAKFISGNLPKTKLNTVRHHGPYDHLGNAWSTAQMMMRNKEFKPVKKYHPLEFYHNDPAETSPEDLITDVSFACK</sequence>
<protein>
    <recommendedName>
        <fullName evidence="1">AraC effector-binding domain-containing protein</fullName>
    </recommendedName>
</protein>
<accession>A0A5D0HHS3</accession>
<keyword evidence="3" id="KW-1185">Reference proteome</keyword>
<dbReference type="Gene3D" id="3.20.80.10">
    <property type="entry name" value="Regulatory factor, effector binding domain"/>
    <property type="match status" value="1"/>
</dbReference>
<organism evidence="2 3">
    <name type="scientific">Seonamhaeicola marinus</name>
    <dbReference type="NCBI Taxonomy" id="1912246"/>
    <lineage>
        <taxon>Bacteria</taxon>
        <taxon>Pseudomonadati</taxon>
        <taxon>Bacteroidota</taxon>
        <taxon>Flavobacteriia</taxon>
        <taxon>Flavobacteriales</taxon>
        <taxon>Flavobacteriaceae</taxon>
    </lineage>
</organism>